<proteinExistence type="predicted"/>
<evidence type="ECO:0000256" key="2">
    <source>
        <dbReference type="ARBA" id="ARBA00012438"/>
    </source>
</evidence>
<dbReference type="PANTHER" id="PTHR24421:SF10">
    <property type="entry name" value="NITRATE_NITRITE SENSOR PROTEIN NARQ"/>
    <property type="match status" value="1"/>
</dbReference>
<accession>A0A846Y5T4</accession>
<feature type="transmembrane region" description="Helical" evidence="9">
    <location>
        <begin position="106"/>
        <end position="128"/>
    </location>
</feature>
<comment type="caution">
    <text evidence="11">The sequence shown here is derived from an EMBL/GenBank/DDBJ whole genome shotgun (WGS) entry which is preliminary data.</text>
</comment>
<dbReference type="PANTHER" id="PTHR24421">
    <property type="entry name" value="NITRATE/NITRITE SENSOR PROTEIN NARX-RELATED"/>
    <property type="match status" value="1"/>
</dbReference>
<keyword evidence="9" id="KW-0812">Transmembrane</keyword>
<evidence type="ECO:0000313" key="11">
    <source>
        <dbReference type="EMBL" id="NKY53270.1"/>
    </source>
</evidence>
<dbReference type="GO" id="GO:0046983">
    <property type="term" value="F:protein dimerization activity"/>
    <property type="evidence" value="ECO:0007669"/>
    <property type="project" value="InterPro"/>
</dbReference>
<protein>
    <recommendedName>
        <fullName evidence="2">histidine kinase</fullName>
        <ecNumber evidence="2">2.7.13.3</ecNumber>
    </recommendedName>
</protein>
<evidence type="ECO:0000256" key="4">
    <source>
        <dbReference type="ARBA" id="ARBA00022679"/>
    </source>
</evidence>
<evidence type="ECO:0000256" key="7">
    <source>
        <dbReference type="ARBA" id="ARBA00022840"/>
    </source>
</evidence>
<dbReference type="AlphaFoldDB" id="A0A846Y5T4"/>
<dbReference type="EMBL" id="JAAXOP010000016">
    <property type="protein sequence ID" value="NKY53270.1"/>
    <property type="molecule type" value="Genomic_DNA"/>
</dbReference>
<dbReference type="GO" id="GO:0016020">
    <property type="term" value="C:membrane"/>
    <property type="evidence" value="ECO:0007669"/>
    <property type="project" value="InterPro"/>
</dbReference>
<dbReference type="InterPro" id="IPR036890">
    <property type="entry name" value="HATPase_C_sf"/>
</dbReference>
<dbReference type="Proteomes" id="UP000565711">
    <property type="component" value="Unassembled WGS sequence"/>
</dbReference>
<dbReference type="GO" id="GO:0000155">
    <property type="term" value="F:phosphorelay sensor kinase activity"/>
    <property type="evidence" value="ECO:0007669"/>
    <property type="project" value="InterPro"/>
</dbReference>
<feature type="transmembrane region" description="Helical" evidence="9">
    <location>
        <begin position="25"/>
        <end position="45"/>
    </location>
</feature>
<keyword evidence="8" id="KW-0902">Two-component regulatory system</keyword>
<feature type="transmembrane region" description="Helical" evidence="9">
    <location>
        <begin position="82"/>
        <end position="100"/>
    </location>
</feature>
<keyword evidence="9" id="KW-1133">Transmembrane helix</keyword>
<evidence type="ECO:0000256" key="8">
    <source>
        <dbReference type="ARBA" id="ARBA00023012"/>
    </source>
</evidence>
<keyword evidence="4" id="KW-0808">Transferase</keyword>
<evidence type="ECO:0000256" key="5">
    <source>
        <dbReference type="ARBA" id="ARBA00022741"/>
    </source>
</evidence>
<dbReference type="GO" id="GO:0005524">
    <property type="term" value="F:ATP binding"/>
    <property type="evidence" value="ECO:0007669"/>
    <property type="project" value="UniProtKB-KW"/>
</dbReference>
<gene>
    <name evidence="11" type="ORF">HGA08_24030</name>
</gene>
<evidence type="ECO:0000256" key="3">
    <source>
        <dbReference type="ARBA" id="ARBA00022553"/>
    </source>
</evidence>
<dbReference type="Pfam" id="PF07730">
    <property type="entry name" value="HisKA_3"/>
    <property type="match status" value="1"/>
</dbReference>
<dbReference type="EC" id="2.7.13.3" evidence="2"/>
<organism evidence="11 12">
    <name type="scientific">Nocardia vermiculata</name>
    <dbReference type="NCBI Taxonomy" id="257274"/>
    <lineage>
        <taxon>Bacteria</taxon>
        <taxon>Bacillati</taxon>
        <taxon>Actinomycetota</taxon>
        <taxon>Actinomycetes</taxon>
        <taxon>Mycobacteriales</taxon>
        <taxon>Nocardiaceae</taxon>
        <taxon>Nocardia</taxon>
    </lineage>
</organism>
<evidence type="ECO:0000256" key="1">
    <source>
        <dbReference type="ARBA" id="ARBA00000085"/>
    </source>
</evidence>
<keyword evidence="12" id="KW-1185">Reference proteome</keyword>
<dbReference type="Gene3D" id="1.20.5.1930">
    <property type="match status" value="1"/>
</dbReference>
<feature type="transmembrane region" description="Helical" evidence="9">
    <location>
        <begin position="51"/>
        <end position="75"/>
    </location>
</feature>
<comment type="catalytic activity">
    <reaction evidence="1">
        <text>ATP + protein L-histidine = ADP + protein N-phospho-L-histidine.</text>
        <dbReference type="EC" id="2.7.13.3"/>
    </reaction>
</comment>
<name>A0A846Y5T4_9NOCA</name>
<dbReference type="InterPro" id="IPR050482">
    <property type="entry name" value="Sensor_HK_TwoCompSys"/>
</dbReference>
<keyword evidence="6 11" id="KW-0418">Kinase</keyword>
<dbReference type="CDD" id="cd16917">
    <property type="entry name" value="HATPase_UhpB-NarQ-NarX-like"/>
    <property type="match status" value="1"/>
</dbReference>
<keyword evidence="5" id="KW-0547">Nucleotide-binding</keyword>
<keyword evidence="7" id="KW-0067">ATP-binding</keyword>
<sequence>MVLGAVLSASTMVGRIEAGISGYELSIGVMAGVLGFALLVGVGRWPLWCGLALGALATVAGTVTTPATMAMVVVARWERPAIVGWVAAAGAAGHAVYGLWRPLPGLSYGWWLVLDILVYAALVGWGLLIKARQELIASLQDRARRAEAEQGRRVAEARAAERTALAREMHDVLAHRLSLVATYAGALEYREDAKPAQVAKAAGVIREGVHQALGELRDVINVLRDDETADRPQPGLAEVAALVAESRSAGVAVDVDDEVADKASLPAAVGRTGYRIVQEGLTNARKHAAGLPVFVGIGGAPGAGLQIEIRNPTGHAPAEAPGTGTGLVGLTERVRLTGGRLDHEFTAAGEFRVHAWLPWPT</sequence>
<dbReference type="SUPFAM" id="SSF55874">
    <property type="entry name" value="ATPase domain of HSP90 chaperone/DNA topoisomerase II/histidine kinase"/>
    <property type="match status" value="1"/>
</dbReference>
<dbReference type="Gene3D" id="3.30.565.10">
    <property type="entry name" value="Histidine kinase-like ATPase, C-terminal domain"/>
    <property type="match status" value="1"/>
</dbReference>
<reference evidence="11 12" key="1">
    <citation type="submission" date="2020-04" db="EMBL/GenBank/DDBJ databases">
        <title>MicrobeNet Type strains.</title>
        <authorList>
            <person name="Nicholson A.C."/>
        </authorList>
    </citation>
    <scope>NUCLEOTIDE SEQUENCE [LARGE SCALE GENOMIC DNA]</scope>
    <source>
        <strain evidence="11 12">JCM 12354</strain>
    </source>
</reference>
<evidence type="ECO:0000259" key="10">
    <source>
        <dbReference type="Pfam" id="PF07730"/>
    </source>
</evidence>
<feature type="domain" description="Signal transduction histidine kinase subgroup 3 dimerisation and phosphoacceptor" evidence="10">
    <location>
        <begin position="161"/>
        <end position="226"/>
    </location>
</feature>
<evidence type="ECO:0000313" key="12">
    <source>
        <dbReference type="Proteomes" id="UP000565711"/>
    </source>
</evidence>
<dbReference type="InterPro" id="IPR011712">
    <property type="entry name" value="Sig_transdc_His_kin_sub3_dim/P"/>
</dbReference>
<keyword evidence="9" id="KW-0472">Membrane</keyword>
<evidence type="ECO:0000256" key="9">
    <source>
        <dbReference type="SAM" id="Phobius"/>
    </source>
</evidence>
<evidence type="ECO:0000256" key="6">
    <source>
        <dbReference type="ARBA" id="ARBA00022777"/>
    </source>
</evidence>
<keyword evidence="3" id="KW-0597">Phosphoprotein</keyword>